<proteinExistence type="predicted"/>
<dbReference type="SUPFAM" id="SSF53850">
    <property type="entry name" value="Periplasmic binding protein-like II"/>
    <property type="match status" value="1"/>
</dbReference>
<dbReference type="Pfam" id="PF00496">
    <property type="entry name" value="SBP_bac_5"/>
    <property type="match status" value="1"/>
</dbReference>
<dbReference type="Gene3D" id="3.90.76.10">
    <property type="entry name" value="Dipeptide-binding Protein, Domain 1"/>
    <property type="match status" value="1"/>
</dbReference>
<reference evidence="3 4" key="1">
    <citation type="submission" date="2019-06" db="EMBL/GenBank/DDBJ databases">
        <authorList>
            <person name="Li J."/>
        </authorList>
    </citation>
    <scope>NUCLEOTIDE SEQUENCE [LARGE SCALE GENOMIC DNA]</scope>
    <source>
        <strain evidence="3 4">LMG 28165</strain>
    </source>
</reference>
<organism evidence="3 4">
    <name type="scientific">Corynebacterium tapiri</name>
    <dbReference type="NCBI Taxonomy" id="1448266"/>
    <lineage>
        <taxon>Bacteria</taxon>
        <taxon>Bacillati</taxon>
        <taxon>Actinomycetota</taxon>
        <taxon>Actinomycetes</taxon>
        <taxon>Mycobacteriales</taxon>
        <taxon>Corynebacteriaceae</taxon>
        <taxon>Corynebacterium</taxon>
    </lineage>
</organism>
<dbReference type="AlphaFoldDB" id="A0A5C4U313"/>
<evidence type="ECO:0000256" key="1">
    <source>
        <dbReference type="SAM" id="SignalP"/>
    </source>
</evidence>
<accession>A0A5C4U313</accession>
<dbReference type="Gene3D" id="3.10.105.10">
    <property type="entry name" value="Dipeptide-binding Protein, Domain 3"/>
    <property type="match status" value="1"/>
</dbReference>
<evidence type="ECO:0000313" key="4">
    <source>
        <dbReference type="Proteomes" id="UP000312032"/>
    </source>
</evidence>
<protein>
    <submittedName>
        <fullName evidence="3">ABC transporter substrate-binding protein</fullName>
    </submittedName>
</protein>
<dbReference type="PANTHER" id="PTHR30290">
    <property type="entry name" value="PERIPLASMIC BINDING COMPONENT OF ABC TRANSPORTER"/>
    <property type="match status" value="1"/>
</dbReference>
<dbReference type="InterPro" id="IPR039424">
    <property type="entry name" value="SBP_5"/>
</dbReference>
<sequence length="508" mass="55482">MRRIAATIAVAALTLTGCATGEDSGASDGTINAAVAYATTNYDPSATSSALALGTNWHVMEGLYELNMADYSVYKGLAAEDEPTKVSDTEYTVSLREGAKFSDGTDVTSADVVHSFERAMKEGNLYASMLNFIDSVEAKDERTVTIKLKKPFSLLQERLAVVKIVPKDATEEQLTSKPVGTGPYKYESIDDARIKAVKNENYNGTKPAGSDAIEWEVLIDDTARTTALQSGSVDVMENVPADNRSQLESAGMTVESKKGFNQPFLIFNTQKAPFNDKRVRQALHYAINTQQLVDNNMSGTATPASSFLPENHPNYHKAATQYEYDPEKAKKLLAEAGVDKLNITLLTTDHTWIENLSPQIKNDLEAVGIGVTLQAQASASLYADNLDQENSNYDVALAPGDPSVFGQDPALLIDWWYGNNVWTQKRSFLQESDPATYQAIRAAVDEGVTLEGDAQQQKWNEALDIIADNAVTYPLFHREMITAYNDEKVSDFAPISTTGLSFLGTKTN</sequence>
<dbReference type="GO" id="GO:0043190">
    <property type="term" value="C:ATP-binding cassette (ABC) transporter complex"/>
    <property type="evidence" value="ECO:0007669"/>
    <property type="project" value="InterPro"/>
</dbReference>
<feature type="domain" description="Solute-binding protein family 5" evidence="2">
    <location>
        <begin position="77"/>
        <end position="420"/>
    </location>
</feature>
<feature type="chain" id="PRO_5038467959" evidence="1">
    <location>
        <begin position="22"/>
        <end position="508"/>
    </location>
</feature>
<dbReference type="InterPro" id="IPR030678">
    <property type="entry name" value="Peptide/Ni-bd"/>
</dbReference>
<dbReference type="Gene3D" id="3.40.190.10">
    <property type="entry name" value="Periplasmic binding protein-like II"/>
    <property type="match status" value="1"/>
</dbReference>
<dbReference type="GO" id="GO:0015833">
    <property type="term" value="P:peptide transport"/>
    <property type="evidence" value="ECO:0007669"/>
    <property type="project" value="TreeGrafter"/>
</dbReference>
<evidence type="ECO:0000313" key="3">
    <source>
        <dbReference type="EMBL" id="TNL96066.1"/>
    </source>
</evidence>
<dbReference type="GO" id="GO:1904680">
    <property type="term" value="F:peptide transmembrane transporter activity"/>
    <property type="evidence" value="ECO:0007669"/>
    <property type="project" value="TreeGrafter"/>
</dbReference>
<dbReference type="Proteomes" id="UP000312032">
    <property type="component" value="Unassembled WGS sequence"/>
</dbReference>
<keyword evidence="4" id="KW-1185">Reference proteome</keyword>
<dbReference type="EMBL" id="VDHJ01000011">
    <property type="protein sequence ID" value="TNL96066.1"/>
    <property type="molecule type" value="Genomic_DNA"/>
</dbReference>
<dbReference type="InterPro" id="IPR000914">
    <property type="entry name" value="SBP_5_dom"/>
</dbReference>
<dbReference type="OrthoDB" id="9046151at2"/>
<dbReference type="CDD" id="cd00995">
    <property type="entry name" value="PBP2_NikA_DppA_OppA_like"/>
    <property type="match status" value="1"/>
</dbReference>
<name>A0A5C4U313_9CORY</name>
<evidence type="ECO:0000259" key="2">
    <source>
        <dbReference type="Pfam" id="PF00496"/>
    </source>
</evidence>
<dbReference type="GO" id="GO:0042597">
    <property type="term" value="C:periplasmic space"/>
    <property type="evidence" value="ECO:0007669"/>
    <property type="project" value="UniProtKB-ARBA"/>
</dbReference>
<dbReference type="RefSeq" id="WP_139466089.1">
    <property type="nucleotide sequence ID" value="NZ_VDHJ01000011.1"/>
</dbReference>
<keyword evidence="1" id="KW-0732">Signal</keyword>
<gene>
    <name evidence="3" type="ORF">FHE74_08530</name>
</gene>
<feature type="signal peptide" evidence="1">
    <location>
        <begin position="1"/>
        <end position="21"/>
    </location>
</feature>
<comment type="caution">
    <text evidence="3">The sequence shown here is derived from an EMBL/GenBank/DDBJ whole genome shotgun (WGS) entry which is preliminary data.</text>
</comment>
<dbReference type="PROSITE" id="PS51257">
    <property type="entry name" value="PROKAR_LIPOPROTEIN"/>
    <property type="match status" value="1"/>
</dbReference>
<dbReference type="PIRSF" id="PIRSF002741">
    <property type="entry name" value="MppA"/>
    <property type="match status" value="1"/>
</dbReference>